<sequence length="838" mass="93681">MPWRFYRAMYELTFDGDQCVANIVGKHDSGTQAIMNCACYEDRKGKKTLFVAGKDNYSALYYVSKRFEVARSHSYSDQNDNSENTPENSTRKRKPSVKDTQENGKKPSDSLRKDLIGQRTLRLLARQLEMVQTVESSKDPTNETYQKVVRISPNGKLMATGASDGSISLWQFPSLKPLREIKAHKNEVDDLDFSPDGQKLVSVSRDGCAFIWYTKDGNKVCALDWTPPKEAKYVFRRCRFAVGESEGQRPRLFTVVNSTHPKHPTCFLQSWDTSSFLPAKSVALTSVISELAVSPCGKFVAIAFMFGGCVNVYTSFNLKLIHRVEGAHSNFISGLAFVPCHTETGLAITGQSEGAVISVSVDNQVIMINSLARFTHEPTNIHPDSNTKVKFTMNSERHFVAKTYGTVSSNSEDIETVSNSLGGDSVDKPVAAENLVPLNISLRRAPPLYNETITTNRLPIVDRAMDQPEGATALSGEDDSMKVHDLAGYNPFNEFIIQGYENVTEEQTEIWIIKFGVLKNDWFQIATIPPPDAIVPPDSGHPHPRRGTADIPVMDEVTARDALLSFVSQNLCWGLTAAESMSILDIIPSSAFHYKLETFTEKRVAAWVNEPYTGQIIDSTERGPTPKPWDVLVSRCNACNGSGRPTNPENATSTENSRINQPPTARVCLQCNGAGQRRCVVCLGPGQLPCKKCLARGQLKISLQLTVIWRVYKSDRIVERTSIPEHLIRSVPSRVAFEEERAAVWPINFFPDEAVNHSSRELLDEHRSRFSSEKTMVQKQSVSLVPVYQIAYAWRSHRGFFYIYGYENRVFFPDYPQKSCCGLLESIPCCDYSSCNIL</sequence>
<dbReference type="InterPro" id="IPR001680">
    <property type="entry name" value="WD40_rpt"/>
</dbReference>
<dbReference type="PROSITE" id="PS50082">
    <property type="entry name" value="WD_REPEATS_2"/>
    <property type="match status" value="2"/>
</dbReference>
<feature type="repeat" description="WD" evidence="1">
    <location>
        <begin position="149"/>
        <end position="180"/>
    </location>
</feature>
<dbReference type="InterPro" id="IPR052789">
    <property type="entry name" value="SSUH2_homolog"/>
</dbReference>
<feature type="repeat" description="WD" evidence="1">
    <location>
        <begin position="181"/>
        <end position="222"/>
    </location>
</feature>
<evidence type="ECO:0000256" key="2">
    <source>
        <dbReference type="SAM" id="MobiDB-lite"/>
    </source>
</evidence>
<dbReference type="PANTHER" id="PTHR48465">
    <property type="entry name" value="PROTEIN SSUH2 HOMOLOG"/>
    <property type="match status" value="1"/>
</dbReference>
<dbReference type="Gene3D" id="2.130.10.10">
    <property type="entry name" value="YVTN repeat-like/Quinoprotein amine dehydrogenase"/>
    <property type="match status" value="1"/>
</dbReference>
<reference evidence="3" key="1">
    <citation type="submission" date="2018-08" db="EMBL/GenBank/DDBJ databases">
        <authorList>
            <person name="Cornetti L."/>
        </authorList>
    </citation>
    <scope>NUCLEOTIDE SEQUENCE</scope>
    <source>
        <strain evidence="3">DE-FRO-2-1</strain>
    </source>
</reference>
<name>A0A4Y7NIL7_9CRUS</name>
<dbReference type="SUPFAM" id="SSF50978">
    <property type="entry name" value="WD40 repeat-like"/>
    <property type="match status" value="1"/>
</dbReference>
<feature type="region of interest" description="Disordered" evidence="2">
    <location>
        <begin position="73"/>
        <end position="112"/>
    </location>
</feature>
<feature type="compositionally biased region" description="Polar residues" evidence="2">
    <location>
        <begin position="73"/>
        <end position="88"/>
    </location>
</feature>
<dbReference type="AlphaFoldDB" id="A0A4Y7NIL7"/>
<dbReference type="Pfam" id="PF00400">
    <property type="entry name" value="WD40"/>
    <property type="match status" value="2"/>
</dbReference>
<dbReference type="PROSITE" id="PS50294">
    <property type="entry name" value="WD_REPEATS_REGION"/>
    <property type="match status" value="1"/>
</dbReference>
<dbReference type="InterPro" id="IPR015943">
    <property type="entry name" value="WD40/YVTN_repeat-like_dom_sf"/>
</dbReference>
<dbReference type="SMART" id="SM00320">
    <property type="entry name" value="WD40"/>
    <property type="match status" value="3"/>
</dbReference>
<keyword evidence="1" id="KW-0853">WD repeat</keyword>
<proteinExistence type="evidence at transcript level"/>
<gene>
    <name evidence="3" type="primary">EOG090X07XQ</name>
</gene>
<protein>
    <submittedName>
        <fullName evidence="3">EOG090X07XQ</fullName>
    </submittedName>
</protein>
<dbReference type="PANTHER" id="PTHR48465:SF1">
    <property type="entry name" value="PROTEIN SSUH2 HOMOLOG"/>
    <property type="match status" value="1"/>
</dbReference>
<feature type="compositionally biased region" description="Basic and acidic residues" evidence="2">
    <location>
        <begin position="96"/>
        <end position="112"/>
    </location>
</feature>
<dbReference type="InterPro" id="IPR036322">
    <property type="entry name" value="WD40_repeat_dom_sf"/>
</dbReference>
<dbReference type="EMBL" id="LR023450">
    <property type="protein sequence ID" value="SVE93069.1"/>
    <property type="molecule type" value="mRNA"/>
</dbReference>
<accession>A0A4Y7NIL7</accession>
<organism evidence="3">
    <name type="scientific">Moina brachiata</name>
    <dbReference type="NCBI Taxonomy" id="675436"/>
    <lineage>
        <taxon>Eukaryota</taxon>
        <taxon>Metazoa</taxon>
        <taxon>Ecdysozoa</taxon>
        <taxon>Arthropoda</taxon>
        <taxon>Crustacea</taxon>
        <taxon>Branchiopoda</taxon>
        <taxon>Diplostraca</taxon>
        <taxon>Cladocera</taxon>
        <taxon>Anomopoda</taxon>
        <taxon>Moinidae</taxon>
        <taxon>Moina</taxon>
    </lineage>
</organism>
<evidence type="ECO:0000256" key="1">
    <source>
        <dbReference type="PROSITE-ProRule" id="PRU00221"/>
    </source>
</evidence>
<evidence type="ECO:0000313" key="3">
    <source>
        <dbReference type="EMBL" id="SVE93069.1"/>
    </source>
</evidence>